<name>A0A8H5U2Z2_FUSHE</name>
<evidence type="ECO:0000256" key="4">
    <source>
        <dbReference type="PIRSR" id="PIRSR606710-1"/>
    </source>
</evidence>
<evidence type="ECO:0000256" key="1">
    <source>
        <dbReference type="ARBA" id="ARBA00009865"/>
    </source>
</evidence>
<dbReference type="Gene3D" id="2.115.10.20">
    <property type="entry name" value="Glycosyl hydrolase domain, family 43"/>
    <property type="match status" value="1"/>
</dbReference>
<dbReference type="InterPro" id="IPR041542">
    <property type="entry name" value="GH43_C2"/>
</dbReference>
<keyword evidence="3 6" id="KW-0326">Glycosidase</keyword>
<dbReference type="GO" id="GO:0004553">
    <property type="term" value="F:hydrolase activity, hydrolyzing O-glycosyl compounds"/>
    <property type="evidence" value="ECO:0007669"/>
    <property type="project" value="InterPro"/>
</dbReference>
<dbReference type="OrthoDB" id="2139957at2759"/>
<feature type="site" description="Important for catalytic activity, responsible for pKa modulation of the active site Glu and correct orientation of both the proton donor and substrate" evidence="5">
    <location>
        <position position="151"/>
    </location>
</feature>
<evidence type="ECO:0000256" key="6">
    <source>
        <dbReference type="RuleBase" id="RU361187"/>
    </source>
</evidence>
<evidence type="ECO:0000256" key="3">
    <source>
        <dbReference type="ARBA" id="ARBA00023295"/>
    </source>
</evidence>
<dbReference type="InterPro" id="IPR023296">
    <property type="entry name" value="Glyco_hydro_beta-prop_sf"/>
</dbReference>
<protein>
    <submittedName>
        <fullName evidence="10">Xylosidase arabinosidase</fullName>
    </submittedName>
</protein>
<keyword evidence="2 6" id="KW-0378">Hydrolase</keyword>
<dbReference type="Gene3D" id="2.60.120.200">
    <property type="match status" value="1"/>
</dbReference>
<feature type="active site" description="Proton acceptor" evidence="4">
    <location>
        <position position="38"/>
    </location>
</feature>
<evidence type="ECO:0000256" key="8">
    <source>
        <dbReference type="SAM" id="SignalP"/>
    </source>
</evidence>
<feature type="domain" description="Beta-xylosidase C-terminal Concanavalin A-like" evidence="9">
    <location>
        <begin position="338"/>
        <end position="542"/>
    </location>
</feature>
<feature type="chain" id="PRO_5034442089" evidence="8">
    <location>
        <begin position="19"/>
        <end position="571"/>
    </location>
</feature>
<reference evidence="10 11" key="1">
    <citation type="submission" date="2020-05" db="EMBL/GenBank/DDBJ databases">
        <title>Identification and distribution of gene clusters putatively required for synthesis of sphingolipid metabolism inhibitors in phylogenetically diverse species of the filamentous fungus Fusarium.</title>
        <authorList>
            <person name="Kim H.-S."/>
            <person name="Busman M."/>
            <person name="Brown D.W."/>
            <person name="Divon H."/>
            <person name="Uhlig S."/>
            <person name="Proctor R.H."/>
        </authorList>
    </citation>
    <scope>NUCLEOTIDE SEQUENCE [LARGE SCALE GENOMIC DNA]</scope>
    <source>
        <strain evidence="10 11">NRRL 20693</strain>
    </source>
</reference>
<proteinExistence type="inferred from homology"/>
<feature type="signal peptide" evidence="8">
    <location>
        <begin position="1"/>
        <end position="18"/>
    </location>
</feature>
<comment type="caution">
    <text evidence="10">The sequence shown here is derived from an EMBL/GenBank/DDBJ whole genome shotgun (WGS) entry which is preliminary data.</text>
</comment>
<dbReference type="Proteomes" id="UP000567885">
    <property type="component" value="Unassembled WGS sequence"/>
</dbReference>
<dbReference type="AlphaFoldDB" id="A0A8H5U2Z2"/>
<dbReference type="Pfam" id="PF04616">
    <property type="entry name" value="Glyco_hydro_43"/>
    <property type="match status" value="1"/>
</dbReference>
<dbReference type="InterPro" id="IPR051795">
    <property type="entry name" value="Glycosyl_Hydrlase_43"/>
</dbReference>
<gene>
    <name evidence="10" type="ORF">FHETE_660</name>
</gene>
<organism evidence="10 11">
    <name type="scientific">Fusarium heterosporum</name>
    <dbReference type="NCBI Taxonomy" id="42747"/>
    <lineage>
        <taxon>Eukaryota</taxon>
        <taxon>Fungi</taxon>
        <taxon>Dikarya</taxon>
        <taxon>Ascomycota</taxon>
        <taxon>Pezizomycotina</taxon>
        <taxon>Sordariomycetes</taxon>
        <taxon>Hypocreomycetidae</taxon>
        <taxon>Hypocreales</taxon>
        <taxon>Nectriaceae</taxon>
        <taxon>Fusarium</taxon>
        <taxon>Fusarium heterosporum species complex</taxon>
    </lineage>
</organism>
<evidence type="ECO:0000313" key="10">
    <source>
        <dbReference type="EMBL" id="KAF5679769.1"/>
    </source>
</evidence>
<dbReference type="SUPFAM" id="SSF75005">
    <property type="entry name" value="Arabinanase/levansucrase/invertase"/>
    <property type="match status" value="1"/>
</dbReference>
<feature type="region of interest" description="Disordered" evidence="7">
    <location>
        <begin position="317"/>
        <end position="337"/>
    </location>
</feature>
<evidence type="ECO:0000256" key="2">
    <source>
        <dbReference type="ARBA" id="ARBA00022801"/>
    </source>
</evidence>
<evidence type="ECO:0000256" key="5">
    <source>
        <dbReference type="PIRSR" id="PIRSR606710-2"/>
    </source>
</evidence>
<dbReference type="InterPro" id="IPR006710">
    <property type="entry name" value="Glyco_hydro_43"/>
</dbReference>
<comment type="similarity">
    <text evidence="1 6">Belongs to the glycosyl hydrolase 43 family.</text>
</comment>
<keyword evidence="8" id="KW-0732">Signal</keyword>
<evidence type="ECO:0000259" key="9">
    <source>
        <dbReference type="Pfam" id="PF17851"/>
    </source>
</evidence>
<dbReference type="Pfam" id="PF17851">
    <property type="entry name" value="GH43_C2"/>
    <property type="match status" value="1"/>
</dbReference>
<dbReference type="CDD" id="cd18833">
    <property type="entry name" value="GH43_PcXyl-like"/>
    <property type="match status" value="1"/>
</dbReference>
<dbReference type="GO" id="GO:0005975">
    <property type="term" value="P:carbohydrate metabolic process"/>
    <property type="evidence" value="ECO:0007669"/>
    <property type="project" value="InterPro"/>
</dbReference>
<dbReference type="SUPFAM" id="SSF49899">
    <property type="entry name" value="Concanavalin A-like lectins/glucanases"/>
    <property type="match status" value="1"/>
</dbReference>
<dbReference type="PANTHER" id="PTHR42812:SF17">
    <property type="entry name" value="BETA-XYLOSIDASE C-TERMINAL CONCANAVALIN A-LIKE DOMAIN-CONTAINING PROTEIN-RELATED"/>
    <property type="match status" value="1"/>
</dbReference>
<dbReference type="EMBL" id="JAAGWQ010000009">
    <property type="protein sequence ID" value="KAF5679769.1"/>
    <property type="molecule type" value="Genomic_DNA"/>
</dbReference>
<evidence type="ECO:0000256" key="7">
    <source>
        <dbReference type="SAM" id="MobiDB-lite"/>
    </source>
</evidence>
<dbReference type="PANTHER" id="PTHR42812">
    <property type="entry name" value="BETA-XYLOSIDASE"/>
    <property type="match status" value="1"/>
</dbReference>
<dbReference type="InterPro" id="IPR013320">
    <property type="entry name" value="ConA-like_dom_sf"/>
</dbReference>
<sequence>MLLAWLLYPILALGSVLPDKSKEVPTFTNPVLPGWHSDPSCIQKDGLFLCVTSTFISFPGLPVYASKDLVNWRLISHVWNREKQLPGISWKTAGQQQGMYAATIRFHKGIYYVICEYLGVGDIIGVIFTTTDPFDQDSWSDPVTFKPTHIDPDLFWDDDGKVYCATHGVTLQELDLKTGKLGPEMNIWNGTGGVWPEGPHIYKRDGYYYLMIAEGGTAEDHTITIARARKITGPYEGYEKNPILTNRGTSEYFQTVGHGDLFQDTKGNWWGLALATRIGKSGVAPMGREAVLFNATWNKGEWPVLQPVRGRMPGNLLPKPTRKVPGTGPFNSDPDDYNFKKTKEIPPHFVHHRVPRDGTFSLSAKGLHIVPSRNNVTGSLLEGDEIELSGQRGLAFIGRRQTDTLFKFNIDVTFSPKKDHQETGITIFRTQFDHIDLGVVRLPPKEGSNKKSKLAFRFRAMGPESVPEPKVVPVPDGWEKGGIRLYIEAANATHYHFKASSDRGGTKLNIATASASLVSGGMGSFVGSLLGAYATCNGEGSGLDCPKGGDAYVSRWNYKPIAQEMDFGVFV</sequence>
<evidence type="ECO:0000313" key="11">
    <source>
        <dbReference type="Proteomes" id="UP000567885"/>
    </source>
</evidence>
<accession>A0A8H5U2Z2</accession>
<feature type="active site" description="Proton donor" evidence="4">
    <location>
        <position position="197"/>
    </location>
</feature>
<keyword evidence="11" id="KW-1185">Reference proteome</keyword>